<evidence type="ECO:0000313" key="4">
    <source>
        <dbReference type="Proteomes" id="UP001066276"/>
    </source>
</evidence>
<dbReference type="Pfam" id="PF00078">
    <property type="entry name" value="RVT_1"/>
    <property type="match status" value="1"/>
</dbReference>
<name>A0AAV7PQ90_PLEWA</name>
<dbReference type="SUPFAM" id="SSF56672">
    <property type="entry name" value="DNA/RNA polymerases"/>
    <property type="match status" value="1"/>
</dbReference>
<comment type="caution">
    <text evidence="3">The sequence shown here is derived from an EMBL/GenBank/DDBJ whole genome shotgun (WGS) entry which is preliminary data.</text>
</comment>
<dbReference type="EMBL" id="JANPWB010000011">
    <property type="protein sequence ID" value="KAJ1129551.1"/>
    <property type="molecule type" value="Genomic_DNA"/>
</dbReference>
<accession>A0AAV7PQ90</accession>
<evidence type="ECO:0000256" key="1">
    <source>
        <dbReference type="SAM" id="MobiDB-lite"/>
    </source>
</evidence>
<dbReference type="InterPro" id="IPR043502">
    <property type="entry name" value="DNA/RNA_pol_sf"/>
</dbReference>
<keyword evidence="4" id="KW-1185">Reference proteome</keyword>
<proteinExistence type="predicted"/>
<dbReference type="CDD" id="cd01650">
    <property type="entry name" value="RT_nLTR_like"/>
    <property type="match status" value="1"/>
</dbReference>
<feature type="domain" description="Reverse transcriptase" evidence="2">
    <location>
        <begin position="62"/>
        <end position="158"/>
    </location>
</feature>
<organism evidence="3 4">
    <name type="scientific">Pleurodeles waltl</name>
    <name type="common">Iberian ribbed newt</name>
    <dbReference type="NCBI Taxonomy" id="8319"/>
    <lineage>
        <taxon>Eukaryota</taxon>
        <taxon>Metazoa</taxon>
        <taxon>Chordata</taxon>
        <taxon>Craniata</taxon>
        <taxon>Vertebrata</taxon>
        <taxon>Euteleostomi</taxon>
        <taxon>Amphibia</taxon>
        <taxon>Batrachia</taxon>
        <taxon>Caudata</taxon>
        <taxon>Salamandroidea</taxon>
        <taxon>Salamandridae</taxon>
        <taxon>Pleurodelinae</taxon>
        <taxon>Pleurodeles</taxon>
    </lineage>
</organism>
<dbReference type="AlphaFoldDB" id="A0AAV7PQ90"/>
<protein>
    <recommendedName>
        <fullName evidence="2">Reverse transcriptase domain-containing protein</fullName>
    </recommendedName>
</protein>
<sequence>MTFKRGKTPGSDDLPVELYVEVWDLIGPDLLDFYEETVGKGSMPQSLREGMITLLCKQKGEKEKLKNWRPISLLNVDYKILAKAMANRLKKVIAKTVHPDQTCGIPGRQIADSLALVWDTIECVKSQKVQAALVSLEQEKAFDHVSHDFMDWTLRALGDFFCDVVTTMYRDTSSTALVNGWKPYPIPSCQVLGEDLYRFWKGIRSKDQQRQVRNPTPRPLDPHPRPTAIPHQVGFHENPWSLVRRRRCCGEVMGRKAGEDKGDAGTLEPSEADDQREVFGPMERDPASALVCCSSVASAALNGQGHHKIDLLLHLELQDGYSEEKVMFKTHDKGGKGVPDIATILRGTFVCHCLQNSLRTEDESHVGFLMT</sequence>
<dbReference type="InterPro" id="IPR000477">
    <property type="entry name" value="RT_dom"/>
</dbReference>
<reference evidence="3" key="1">
    <citation type="journal article" date="2022" name="bioRxiv">
        <title>Sequencing and chromosome-scale assembly of the giantPleurodeles waltlgenome.</title>
        <authorList>
            <person name="Brown T."/>
            <person name="Elewa A."/>
            <person name="Iarovenko S."/>
            <person name="Subramanian E."/>
            <person name="Araus A.J."/>
            <person name="Petzold A."/>
            <person name="Susuki M."/>
            <person name="Suzuki K.-i.T."/>
            <person name="Hayashi T."/>
            <person name="Toyoda A."/>
            <person name="Oliveira C."/>
            <person name="Osipova E."/>
            <person name="Leigh N.D."/>
            <person name="Simon A."/>
            <person name="Yun M.H."/>
        </authorList>
    </citation>
    <scope>NUCLEOTIDE SEQUENCE</scope>
    <source>
        <strain evidence="3">20211129_DDA</strain>
        <tissue evidence="3">Liver</tissue>
    </source>
</reference>
<dbReference type="PANTHER" id="PTHR19446">
    <property type="entry name" value="REVERSE TRANSCRIPTASES"/>
    <property type="match status" value="1"/>
</dbReference>
<evidence type="ECO:0000313" key="3">
    <source>
        <dbReference type="EMBL" id="KAJ1129551.1"/>
    </source>
</evidence>
<feature type="region of interest" description="Disordered" evidence="1">
    <location>
        <begin position="207"/>
        <end position="232"/>
    </location>
</feature>
<gene>
    <name evidence="3" type="ORF">NDU88_007919</name>
</gene>
<evidence type="ECO:0000259" key="2">
    <source>
        <dbReference type="Pfam" id="PF00078"/>
    </source>
</evidence>
<dbReference type="Proteomes" id="UP001066276">
    <property type="component" value="Chromosome 7"/>
</dbReference>